<gene>
    <name evidence="5" type="primary">rpmF</name>
    <name evidence="6" type="ORF">CLIT_23c03700</name>
</gene>
<dbReference type="GO" id="GO:0015934">
    <property type="term" value="C:large ribosomal subunit"/>
    <property type="evidence" value="ECO:0007669"/>
    <property type="project" value="InterPro"/>
</dbReference>
<comment type="caution">
    <text evidence="6">The sequence shown here is derived from an EMBL/GenBank/DDBJ whole genome shotgun (WGS) entry which is preliminary data.</text>
</comment>
<dbReference type="GO" id="GO:0006412">
    <property type="term" value="P:translation"/>
    <property type="evidence" value="ECO:0007669"/>
    <property type="project" value="UniProtKB-UniRule"/>
</dbReference>
<dbReference type="Proteomes" id="UP000027946">
    <property type="component" value="Unassembled WGS sequence"/>
</dbReference>
<dbReference type="SUPFAM" id="SSF57829">
    <property type="entry name" value="Zn-binding ribosomal proteins"/>
    <property type="match status" value="1"/>
</dbReference>
<evidence type="ECO:0000256" key="2">
    <source>
        <dbReference type="ARBA" id="ARBA00022980"/>
    </source>
</evidence>
<dbReference type="PANTHER" id="PTHR35534">
    <property type="entry name" value="50S RIBOSOMAL PROTEIN L32"/>
    <property type="match status" value="1"/>
</dbReference>
<reference evidence="6 7" key="1">
    <citation type="submission" date="2014-03" db="EMBL/GenBank/DDBJ databases">
        <title>Genome sequence of Clostridium litorale W6, DSM 5388.</title>
        <authorList>
            <person name="Poehlein A."/>
            <person name="Jagirdar A."/>
            <person name="Khonsari B."/>
            <person name="Chibani C.M."/>
            <person name="Gutierrez Gutierrez D.A."/>
            <person name="Davydova E."/>
            <person name="Alghaithi H.S."/>
            <person name="Nair K.P."/>
            <person name="Dhamotharan K."/>
            <person name="Chandran L."/>
            <person name="G W."/>
            <person name="Daniel R."/>
        </authorList>
    </citation>
    <scope>NUCLEOTIDE SEQUENCE [LARGE SCALE GENOMIC DNA]</scope>
    <source>
        <strain evidence="6 7">W6</strain>
    </source>
</reference>
<evidence type="ECO:0000256" key="4">
    <source>
        <dbReference type="ARBA" id="ARBA00035178"/>
    </source>
</evidence>
<protein>
    <recommendedName>
        <fullName evidence="4 5">Large ribosomal subunit protein bL32</fullName>
    </recommendedName>
</protein>
<dbReference type="PANTHER" id="PTHR35534:SF1">
    <property type="entry name" value="LARGE RIBOSOMAL SUBUNIT PROTEIN BL32"/>
    <property type="match status" value="1"/>
</dbReference>
<dbReference type="HAMAP" id="MF_00340">
    <property type="entry name" value="Ribosomal_bL32"/>
    <property type="match status" value="1"/>
</dbReference>
<dbReference type="eggNOG" id="COG0333">
    <property type="taxonomic scope" value="Bacteria"/>
</dbReference>
<evidence type="ECO:0000256" key="3">
    <source>
        <dbReference type="ARBA" id="ARBA00023274"/>
    </source>
</evidence>
<evidence type="ECO:0000313" key="7">
    <source>
        <dbReference type="Proteomes" id="UP000027946"/>
    </source>
</evidence>
<organism evidence="6 7">
    <name type="scientific">Peptoclostridium litorale DSM 5388</name>
    <dbReference type="NCBI Taxonomy" id="1121324"/>
    <lineage>
        <taxon>Bacteria</taxon>
        <taxon>Bacillati</taxon>
        <taxon>Bacillota</taxon>
        <taxon>Clostridia</taxon>
        <taxon>Peptostreptococcales</taxon>
        <taxon>Peptoclostridiaceae</taxon>
        <taxon>Peptoclostridium</taxon>
    </lineage>
</organism>
<dbReference type="Pfam" id="PF01783">
    <property type="entry name" value="Ribosomal_L32p"/>
    <property type="match status" value="1"/>
</dbReference>
<accession>A0A069RIP9</accession>
<evidence type="ECO:0000256" key="5">
    <source>
        <dbReference type="HAMAP-Rule" id="MF_00340"/>
    </source>
</evidence>
<keyword evidence="3 5" id="KW-0687">Ribonucleoprotein</keyword>
<dbReference type="GO" id="GO:0003735">
    <property type="term" value="F:structural constituent of ribosome"/>
    <property type="evidence" value="ECO:0007669"/>
    <property type="project" value="InterPro"/>
</dbReference>
<keyword evidence="7" id="KW-1185">Reference proteome</keyword>
<dbReference type="NCBIfam" id="TIGR01031">
    <property type="entry name" value="rpmF_bact"/>
    <property type="match status" value="1"/>
</dbReference>
<dbReference type="InterPro" id="IPR044957">
    <property type="entry name" value="Ribosomal_bL32_bact"/>
</dbReference>
<name>A0A069RIP9_PEPLI</name>
<dbReference type="RefSeq" id="WP_038267969.1">
    <property type="nucleotide sequence ID" value="NZ_FSRH01000003.1"/>
</dbReference>
<dbReference type="EMBL" id="JJMM01000026">
    <property type="protein sequence ID" value="KDR94097.1"/>
    <property type="molecule type" value="Genomic_DNA"/>
</dbReference>
<dbReference type="InterPro" id="IPR011332">
    <property type="entry name" value="Ribosomal_zn-bd"/>
</dbReference>
<dbReference type="AlphaFoldDB" id="A0A069RIP9"/>
<keyword evidence="2 5" id="KW-0689">Ribosomal protein</keyword>
<evidence type="ECO:0000313" key="6">
    <source>
        <dbReference type="EMBL" id="KDR94097.1"/>
    </source>
</evidence>
<sequence length="59" mass="6571">MAVPKRKTGKCDTRSRRAANMKMVAPGFVSCPNCHEPKMPHRVCPECGHYKGKEVVVSE</sequence>
<dbReference type="STRING" id="1121324.CLIT_23c03700"/>
<dbReference type="OrthoDB" id="9812874at2"/>
<evidence type="ECO:0000256" key="1">
    <source>
        <dbReference type="ARBA" id="ARBA00008560"/>
    </source>
</evidence>
<dbReference type="InterPro" id="IPR002677">
    <property type="entry name" value="Ribosomal_bL32"/>
</dbReference>
<comment type="similarity">
    <text evidence="1 5">Belongs to the bacterial ribosomal protein bL32 family.</text>
</comment>
<proteinExistence type="inferred from homology"/>